<dbReference type="NCBIfam" id="TIGR00377">
    <property type="entry name" value="ant_ant_sig"/>
    <property type="match status" value="1"/>
</dbReference>
<dbReference type="PANTHER" id="PTHR33495:SF2">
    <property type="entry name" value="ANTI-SIGMA FACTOR ANTAGONIST TM_1081-RELATED"/>
    <property type="match status" value="1"/>
</dbReference>
<dbReference type="GO" id="GO:0043856">
    <property type="term" value="F:anti-sigma factor antagonist activity"/>
    <property type="evidence" value="ECO:0007669"/>
    <property type="project" value="InterPro"/>
</dbReference>
<evidence type="ECO:0000256" key="2">
    <source>
        <dbReference type="RuleBase" id="RU003749"/>
    </source>
</evidence>
<comment type="similarity">
    <text evidence="1 2">Belongs to the anti-sigma-factor antagonist family.</text>
</comment>
<protein>
    <recommendedName>
        <fullName evidence="2">Anti-sigma factor antagonist</fullName>
    </recommendedName>
</protein>
<evidence type="ECO:0000313" key="5">
    <source>
        <dbReference type="Proteomes" id="UP000619244"/>
    </source>
</evidence>
<dbReference type="Gene3D" id="3.30.750.24">
    <property type="entry name" value="STAS domain"/>
    <property type="match status" value="1"/>
</dbReference>
<dbReference type="Pfam" id="PF01740">
    <property type="entry name" value="STAS"/>
    <property type="match status" value="1"/>
</dbReference>
<sequence>MTKAQGYAIDFRNTTGPSRLCVIRTVTQAGTIVRLQGEVDLGSAGRLRQALTADTADPAPRIVVDLGGVTFLDSSGINALVAAYRVLRDTSGWLRLAGPQPPVQRILELSGLAGLLGCYPDLRHALHA</sequence>
<evidence type="ECO:0000259" key="3">
    <source>
        <dbReference type="PROSITE" id="PS50801"/>
    </source>
</evidence>
<dbReference type="CDD" id="cd07043">
    <property type="entry name" value="STAS_anti-anti-sigma_factors"/>
    <property type="match status" value="1"/>
</dbReference>
<dbReference type="Proteomes" id="UP000619244">
    <property type="component" value="Unassembled WGS sequence"/>
</dbReference>
<accession>A0A918NVX0</accession>
<dbReference type="InterPro" id="IPR003658">
    <property type="entry name" value="Anti-sigma_ant"/>
</dbReference>
<dbReference type="AlphaFoldDB" id="A0A918NVX0"/>
<comment type="caution">
    <text evidence="4">The sequence shown here is derived from an EMBL/GenBank/DDBJ whole genome shotgun (WGS) entry which is preliminary data.</text>
</comment>
<gene>
    <name evidence="4" type="ORF">GCM10010358_62960</name>
</gene>
<feature type="domain" description="STAS" evidence="3">
    <location>
        <begin position="32"/>
        <end position="128"/>
    </location>
</feature>
<dbReference type="PROSITE" id="PS50801">
    <property type="entry name" value="STAS"/>
    <property type="match status" value="1"/>
</dbReference>
<name>A0A918NVX0_9ACTN</name>
<keyword evidence="5" id="KW-1185">Reference proteome</keyword>
<dbReference type="EMBL" id="BMVU01000044">
    <property type="protein sequence ID" value="GGY00602.1"/>
    <property type="molecule type" value="Genomic_DNA"/>
</dbReference>
<organism evidence="4 5">
    <name type="scientific">Streptomyces minutiscleroticus</name>
    <dbReference type="NCBI Taxonomy" id="68238"/>
    <lineage>
        <taxon>Bacteria</taxon>
        <taxon>Bacillati</taxon>
        <taxon>Actinomycetota</taxon>
        <taxon>Actinomycetes</taxon>
        <taxon>Kitasatosporales</taxon>
        <taxon>Streptomycetaceae</taxon>
        <taxon>Streptomyces</taxon>
    </lineage>
</organism>
<dbReference type="InterPro" id="IPR002645">
    <property type="entry name" value="STAS_dom"/>
</dbReference>
<proteinExistence type="inferred from homology"/>
<evidence type="ECO:0000256" key="1">
    <source>
        <dbReference type="ARBA" id="ARBA00009013"/>
    </source>
</evidence>
<dbReference type="InterPro" id="IPR036513">
    <property type="entry name" value="STAS_dom_sf"/>
</dbReference>
<dbReference type="SUPFAM" id="SSF52091">
    <property type="entry name" value="SpoIIaa-like"/>
    <property type="match status" value="1"/>
</dbReference>
<reference evidence="4" key="1">
    <citation type="journal article" date="2014" name="Int. J. Syst. Evol. Microbiol.">
        <title>Complete genome sequence of Corynebacterium casei LMG S-19264T (=DSM 44701T), isolated from a smear-ripened cheese.</title>
        <authorList>
            <consortium name="US DOE Joint Genome Institute (JGI-PGF)"/>
            <person name="Walter F."/>
            <person name="Albersmeier A."/>
            <person name="Kalinowski J."/>
            <person name="Ruckert C."/>
        </authorList>
    </citation>
    <scope>NUCLEOTIDE SEQUENCE</scope>
    <source>
        <strain evidence="4">JCM 4790</strain>
    </source>
</reference>
<dbReference type="PANTHER" id="PTHR33495">
    <property type="entry name" value="ANTI-SIGMA FACTOR ANTAGONIST TM_1081-RELATED-RELATED"/>
    <property type="match status" value="1"/>
</dbReference>
<evidence type="ECO:0000313" key="4">
    <source>
        <dbReference type="EMBL" id="GGY00602.1"/>
    </source>
</evidence>
<reference evidence="4" key="2">
    <citation type="submission" date="2020-09" db="EMBL/GenBank/DDBJ databases">
        <authorList>
            <person name="Sun Q."/>
            <person name="Ohkuma M."/>
        </authorList>
    </citation>
    <scope>NUCLEOTIDE SEQUENCE</scope>
    <source>
        <strain evidence="4">JCM 4790</strain>
    </source>
</reference>